<evidence type="ECO:0000313" key="1">
    <source>
        <dbReference type="EMBL" id="GIY78984.1"/>
    </source>
</evidence>
<comment type="caution">
    <text evidence="1">The sequence shown here is derived from an EMBL/GenBank/DDBJ whole genome shotgun (WGS) entry which is preliminary data.</text>
</comment>
<sequence>MCIFLNGEDSFKSFFFLLRRFGCKFSRRFFTTANSFLLDVFRSSNPVGNCPSDAGIALRFLNLLKQVSSLQYQGRITDAFSANSESNSFIRTGLHTLFTDWGVSHRASFGVLDHNGTQSFSGRNRCCLLCDFFRIDLPCV</sequence>
<protein>
    <submittedName>
        <fullName evidence="1">Uncharacterized protein</fullName>
    </submittedName>
</protein>
<organism evidence="1 2">
    <name type="scientific">Caerostris extrusa</name>
    <name type="common">Bark spider</name>
    <name type="synonym">Caerostris bankana</name>
    <dbReference type="NCBI Taxonomy" id="172846"/>
    <lineage>
        <taxon>Eukaryota</taxon>
        <taxon>Metazoa</taxon>
        <taxon>Ecdysozoa</taxon>
        <taxon>Arthropoda</taxon>
        <taxon>Chelicerata</taxon>
        <taxon>Arachnida</taxon>
        <taxon>Araneae</taxon>
        <taxon>Araneomorphae</taxon>
        <taxon>Entelegynae</taxon>
        <taxon>Araneoidea</taxon>
        <taxon>Araneidae</taxon>
        <taxon>Caerostris</taxon>
    </lineage>
</organism>
<proteinExistence type="predicted"/>
<keyword evidence="2" id="KW-1185">Reference proteome</keyword>
<dbReference type="Proteomes" id="UP001054945">
    <property type="component" value="Unassembled WGS sequence"/>
</dbReference>
<dbReference type="AlphaFoldDB" id="A0AAV4W9U9"/>
<name>A0AAV4W9U9_CAEEX</name>
<gene>
    <name evidence="1" type="ORF">CEXT_623471</name>
</gene>
<evidence type="ECO:0000313" key="2">
    <source>
        <dbReference type="Proteomes" id="UP001054945"/>
    </source>
</evidence>
<dbReference type="EMBL" id="BPLR01015828">
    <property type="protein sequence ID" value="GIY78984.1"/>
    <property type="molecule type" value="Genomic_DNA"/>
</dbReference>
<accession>A0AAV4W9U9</accession>
<reference evidence="1 2" key="1">
    <citation type="submission" date="2021-06" db="EMBL/GenBank/DDBJ databases">
        <title>Caerostris extrusa draft genome.</title>
        <authorList>
            <person name="Kono N."/>
            <person name="Arakawa K."/>
        </authorList>
    </citation>
    <scope>NUCLEOTIDE SEQUENCE [LARGE SCALE GENOMIC DNA]</scope>
</reference>